<comment type="caution">
    <text evidence="1">The sequence shown here is derived from an EMBL/GenBank/DDBJ whole genome shotgun (WGS) entry which is preliminary data.</text>
</comment>
<sequence length="55" mass="5844">MAKEPAARASRVERLADAVAAFDPLPFDGEASARCGTLVSLTIAARRTRDRAGRT</sequence>
<dbReference type="EMBL" id="JASCIR010000006">
    <property type="protein sequence ID" value="MDI3386494.1"/>
    <property type="molecule type" value="Genomic_DNA"/>
</dbReference>
<dbReference type="RefSeq" id="WP_282512443.1">
    <property type="nucleotide sequence ID" value="NZ_JASCIR010000006.1"/>
</dbReference>
<dbReference type="Proteomes" id="UP001224661">
    <property type="component" value="Unassembled WGS sequence"/>
</dbReference>
<keyword evidence="2" id="KW-1185">Reference proteome</keyword>
<evidence type="ECO:0000313" key="2">
    <source>
        <dbReference type="Proteomes" id="UP001224661"/>
    </source>
</evidence>
<proteinExistence type="predicted"/>
<gene>
    <name evidence="1" type="ORF">QIS99_09745</name>
</gene>
<accession>A0ABT6RQ01</accession>
<organism evidence="1 2">
    <name type="scientific">Streptomyces solicavernae</name>
    <dbReference type="NCBI Taxonomy" id="3043614"/>
    <lineage>
        <taxon>Bacteria</taxon>
        <taxon>Bacillati</taxon>
        <taxon>Actinomycetota</taxon>
        <taxon>Actinomycetes</taxon>
        <taxon>Kitasatosporales</taxon>
        <taxon>Streptomycetaceae</taxon>
        <taxon>Streptomyces</taxon>
    </lineage>
</organism>
<evidence type="ECO:0000313" key="1">
    <source>
        <dbReference type="EMBL" id="MDI3386494.1"/>
    </source>
</evidence>
<reference evidence="1 2" key="1">
    <citation type="submission" date="2023-05" db="EMBL/GenBank/DDBJ databases">
        <title>Draft genome sequence of Streptomyces sp. B-S-A8 isolated from a cave soil in Thailand.</title>
        <authorList>
            <person name="Chamroensaksri N."/>
            <person name="Muangham S."/>
        </authorList>
    </citation>
    <scope>NUCLEOTIDE SEQUENCE [LARGE SCALE GENOMIC DNA]</scope>
    <source>
        <strain evidence="1 2">B-S-A8</strain>
    </source>
</reference>
<protein>
    <submittedName>
        <fullName evidence="1">Uncharacterized protein</fullName>
    </submittedName>
</protein>
<name>A0ABT6RQ01_9ACTN</name>